<reference evidence="5" key="4">
    <citation type="journal article" date="2022" name="PLoS Pathog.">
        <title>Chromosome-level genome of Schistosoma haematobium underpins genome-wide explorations of molecular variation.</title>
        <authorList>
            <person name="Stroehlein A.J."/>
            <person name="Korhonen P.K."/>
            <person name="Lee V.V."/>
            <person name="Ralph S.A."/>
            <person name="Mentink-Kane M."/>
            <person name="You H."/>
            <person name="McManus D.P."/>
            <person name="Tchuente L.T."/>
            <person name="Stothard J.R."/>
            <person name="Kaur P."/>
            <person name="Dudchenko O."/>
            <person name="Aiden E.L."/>
            <person name="Yang B."/>
            <person name="Yang H."/>
            <person name="Emery A.M."/>
            <person name="Webster B.L."/>
            <person name="Brindley P.J."/>
            <person name="Rollinson D."/>
            <person name="Chang B.C.H."/>
            <person name="Gasser R.B."/>
            <person name="Young N.D."/>
        </authorList>
    </citation>
    <scope>NUCLEOTIDE SEQUENCE</scope>
</reference>
<reference evidence="5" key="2">
    <citation type="journal article" date="2019" name="Gigascience">
        <title>High-quality Schistosoma haematobium genome achieved by single-molecule and long-range sequencing.</title>
        <authorList>
            <person name="Stroehlein A.J."/>
            <person name="Korhonen P.K."/>
            <person name="Chong T.M."/>
            <person name="Lim Y.L."/>
            <person name="Chan K.G."/>
            <person name="Webster B."/>
            <person name="Rollinson D."/>
            <person name="Brindley P.J."/>
            <person name="Gasser R.B."/>
            <person name="Young N.D."/>
        </authorList>
    </citation>
    <scope>NUCLEOTIDE SEQUENCE</scope>
</reference>
<dbReference type="PANTHER" id="PTHR24033">
    <property type="entry name" value="EGF-LIKE DOMAIN-CONTAINING PROTEIN"/>
    <property type="match status" value="1"/>
</dbReference>
<dbReference type="InterPro" id="IPR000742">
    <property type="entry name" value="EGF"/>
</dbReference>
<keyword evidence="3" id="KW-0732">Signal</keyword>
<sequence>MVIQMIDHLLIFSLLLCPIIIWAELSSSSSSAAALMTTISPVKLINSKIIYSMDMNPIGICQPPCLNNGICRRDRHPHSNSSSSSNNNDNLKENDSKCICTPDFKGIDCGEEAETDLTNCQESTCKYGGTCVGTSKTPKCLCKDHTRGKRCQRHDLIFVVELKIYDNGKEAVWQKDFEDKSSYLSTIKALDVCKLLKLSIIRGSNIQLSNSFIDCYLITYHKISVIIEVALILDIELSLIPLINLTLIQNQIMTGLKTMDPSLNEFKTISLDDIISGNSSTFAVHVHDPCKNGNHDCSINAKCIVQPQGTYICECNHFTIDASFDANYPGRRCMYDGLIILAFAIIGGLICTLTVLICGCRRTIWRRYRRGPESIDLINMPRNYDI</sequence>
<keyword evidence="2" id="KW-0812">Transmembrane</keyword>
<dbReference type="PROSITE" id="PS00022">
    <property type="entry name" value="EGF_1"/>
    <property type="match status" value="2"/>
</dbReference>
<dbReference type="RefSeq" id="XP_051064258.1">
    <property type="nucleotide sequence ID" value="XM_051217833.1"/>
</dbReference>
<dbReference type="GeneID" id="24593994"/>
<reference evidence="5" key="3">
    <citation type="submission" date="2021-06" db="EMBL/GenBank/DDBJ databases">
        <title>Chromosome-level genome assembly for S. haematobium.</title>
        <authorList>
            <person name="Stroehlein A.J."/>
        </authorList>
    </citation>
    <scope>NUCLEOTIDE SEQUENCE</scope>
</reference>
<feature type="domain" description="EGF-like" evidence="4">
    <location>
        <begin position="286"/>
        <end position="334"/>
    </location>
</feature>
<protein>
    <recommendedName>
        <fullName evidence="4">EGF-like domain-containing protein</fullName>
    </recommendedName>
</protein>
<feature type="transmembrane region" description="Helical" evidence="2">
    <location>
        <begin position="338"/>
        <end position="360"/>
    </location>
</feature>
<feature type="domain" description="EGF-like" evidence="4">
    <location>
        <begin position="116"/>
        <end position="152"/>
    </location>
</feature>
<dbReference type="AlphaFoldDB" id="A0A922II17"/>
<feature type="disulfide bond" evidence="1">
    <location>
        <begin position="142"/>
        <end position="151"/>
    </location>
</feature>
<reference evidence="5" key="1">
    <citation type="journal article" date="2012" name="Nat. Genet.">
        <title>Whole-genome sequence of Schistosoma haematobium.</title>
        <authorList>
            <person name="Young N.D."/>
            <person name="Jex A.R."/>
            <person name="Li B."/>
            <person name="Liu S."/>
            <person name="Yang L."/>
            <person name="Xiong Z."/>
            <person name="Li Y."/>
            <person name="Cantacessi C."/>
            <person name="Hall R.S."/>
            <person name="Xu X."/>
            <person name="Chen F."/>
            <person name="Wu X."/>
            <person name="Zerlotini A."/>
            <person name="Oliveira G."/>
            <person name="Hofmann A."/>
            <person name="Zhang G."/>
            <person name="Fang X."/>
            <person name="Kang Y."/>
            <person name="Campbell B.E."/>
            <person name="Loukas A."/>
            <person name="Ranganathan S."/>
            <person name="Rollinson D."/>
            <person name="Rinaldi G."/>
            <person name="Brindley P.J."/>
            <person name="Yang H."/>
            <person name="Wang J."/>
            <person name="Wang J."/>
            <person name="Gasser R.B."/>
        </authorList>
    </citation>
    <scope>NUCLEOTIDE SEQUENCE</scope>
</reference>
<keyword evidence="2" id="KW-0472">Membrane</keyword>
<name>A0A922II17_SCHHA</name>
<dbReference type="CTD" id="24593994"/>
<dbReference type="Gene3D" id="2.10.25.10">
    <property type="entry name" value="Laminin"/>
    <property type="match status" value="2"/>
</dbReference>
<evidence type="ECO:0000313" key="6">
    <source>
        <dbReference type="Proteomes" id="UP000471633"/>
    </source>
</evidence>
<dbReference type="PROSITE" id="PS50026">
    <property type="entry name" value="EGF_3"/>
    <property type="match status" value="2"/>
</dbReference>
<accession>A0A922II17</accession>
<feature type="signal peptide" evidence="3">
    <location>
        <begin position="1"/>
        <end position="23"/>
    </location>
</feature>
<comment type="caution">
    <text evidence="5">The sequence shown here is derived from an EMBL/GenBank/DDBJ whole genome shotgun (WGS) entry which is preliminary data.</text>
</comment>
<dbReference type="KEGG" id="shx:MS3_00009455"/>
<keyword evidence="6" id="KW-1185">Reference proteome</keyword>
<dbReference type="InterPro" id="IPR051830">
    <property type="entry name" value="NOTCH_homolog"/>
</dbReference>
<dbReference type="OrthoDB" id="10045365at2759"/>
<keyword evidence="2" id="KW-1133">Transmembrane helix</keyword>
<evidence type="ECO:0000256" key="3">
    <source>
        <dbReference type="SAM" id="SignalP"/>
    </source>
</evidence>
<evidence type="ECO:0000313" key="5">
    <source>
        <dbReference type="EMBL" id="KAH9579233.1"/>
    </source>
</evidence>
<gene>
    <name evidence="5" type="ORF">MS3_00009455</name>
</gene>
<keyword evidence="1" id="KW-1015">Disulfide bond</keyword>
<comment type="caution">
    <text evidence="1">Lacks conserved residue(s) required for the propagation of feature annotation.</text>
</comment>
<organism evidence="5 6">
    <name type="scientific">Schistosoma haematobium</name>
    <name type="common">Blood fluke</name>
    <dbReference type="NCBI Taxonomy" id="6185"/>
    <lineage>
        <taxon>Eukaryota</taxon>
        <taxon>Metazoa</taxon>
        <taxon>Spiralia</taxon>
        <taxon>Lophotrochozoa</taxon>
        <taxon>Platyhelminthes</taxon>
        <taxon>Trematoda</taxon>
        <taxon>Digenea</taxon>
        <taxon>Strigeidida</taxon>
        <taxon>Schistosomatoidea</taxon>
        <taxon>Schistosomatidae</taxon>
        <taxon>Schistosoma</taxon>
    </lineage>
</organism>
<dbReference type="SMART" id="SM00181">
    <property type="entry name" value="EGF"/>
    <property type="match status" value="3"/>
</dbReference>
<dbReference type="SUPFAM" id="SSF57196">
    <property type="entry name" value="EGF/Laminin"/>
    <property type="match status" value="1"/>
</dbReference>
<evidence type="ECO:0000256" key="2">
    <source>
        <dbReference type="SAM" id="Phobius"/>
    </source>
</evidence>
<dbReference type="Proteomes" id="UP000471633">
    <property type="component" value="Unassembled WGS sequence"/>
</dbReference>
<keyword evidence="1" id="KW-0245">EGF-like domain</keyword>
<dbReference type="PANTHER" id="PTHR24033:SF235">
    <property type="entry name" value="PROLINE-RICH PROTEIN 36-LIKE ISOFORM X1"/>
    <property type="match status" value="1"/>
</dbReference>
<dbReference type="EMBL" id="AMPZ03000008">
    <property type="protein sequence ID" value="KAH9579233.1"/>
    <property type="molecule type" value="Genomic_DNA"/>
</dbReference>
<feature type="chain" id="PRO_5037266066" description="EGF-like domain-containing protein" evidence="3">
    <location>
        <begin position="24"/>
        <end position="386"/>
    </location>
</feature>
<proteinExistence type="predicted"/>
<evidence type="ECO:0000256" key="1">
    <source>
        <dbReference type="PROSITE-ProRule" id="PRU00076"/>
    </source>
</evidence>
<evidence type="ECO:0000259" key="4">
    <source>
        <dbReference type="PROSITE" id="PS50026"/>
    </source>
</evidence>